<dbReference type="EMBL" id="OZ035825">
    <property type="protein sequence ID" value="CAL1601412.1"/>
    <property type="molecule type" value="Genomic_DNA"/>
</dbReference>
<name>A0AAV2LGA1_KNICA</name>
<evidence type="ECO:0000313" key="2">
    <source>
        <dbReference type="Proteomes" id="UP001497482"/>
    </source>
</evidence>
<reference evidence="1 2" key="1">
    <citation type="submission" date="2024-04" db="EMBL/GenBank/DDBJ databases">
        <authorList>
            <person name="Waldvogel A.-M."/>
            <person name="Schoenle A."/>
        </authorList>
    </citation>
    <scope>NUCLEOTIDE SEQUENCE [LARGE SCALE GENOMIC DNA]</scope>
</reference>
<accession>A0AAV2LGA1</accession>
<protein>
    <submittedName>
        <fullName evidence="1">Uncharacterized protein</fullName>
    </submittedName>
</protein>
<keyword evidence="2" id="KW-1185">Reference proteome</keyword>
<evidence type="ECO:0000313" key="1">
    <source>
        <dbReference type="EMBL" id="CAL1601412.1"/>
    </source>
</evidence>
<dbReference type="AlphaFoldDB" id="A0AAV2LGA1"/>
<dbReference type="Proteomes" id="UP001497482">
    <property type="component" value="Chromosome 3"/>
</dbReference>
<gene>
    <name evidence="1" type="ORF">KC01_LOCUS29388</name>
</gene>
<sequence>MQTKMVVVHRTVVFCPSDPEVTHRRPPRYHRHSSMFRSNHLRKIMQIAFFASLCCDQKSEQPSCVLLHDWRPQNTSHLQHSAPDTRKREVPGSAYATVCEEFSSPPSSLWWNAGLMSVRVSLTEKLEVSSLRALGPNSECGRRVDSKHKAGVNLLDSSQKKRG</sequence>
<organism evidence="1 2">
    <name type="scientific">Knipowitschia caucasica</name>
    <name type="common">Caucasian dwarf goby</name>
    <name type="synonym">Pomatoschistus caucasicus</name>
    <dbReference type="NCBI Taxonomy" id="637954"/>
    <lineage>
        <taxon>Eukaryota</taxon>
        <taxon>Metazoa</taxon>
        <taxon>Chordata</taxon>
        <taxon>Craniata</taxon>
        <taxon>Vertebrata</taxon>
        <taxon>Euteleostomi</taxon>
        <taxon>Actinopterygii</taxon>
        <taxon>Neopterygii</taxon>
        <taxon>Teleostei</taxon>
        <taxon>Neoteleostei</taxon>
        <taxon>Acanthomorphata</taxon>
        <taxon>Gobiaria</taxon>
        <taxon>Gobiiformes</taxon>
        <taxon>Gobioidei</taxon>
        <taxon>Gobiidae</taxon>
        <taxon>Gobiinae</taxon>
        <taxon>Knipowitschia</taxon>
    </lineage>
</organism>
<proteinExistence type="predicted"/>